<dbReference type="Gene3D" id="3.40.50.300">
    <property type="entry name" value="P-loop containing nucleotide triphosphate hydrolases"/>
    <property type="match status" value="1"/>
</dbReference>
<evidence type="ECO:0000256" key="4">
    <source>
        <dbReference type="ARBA" id="ARBA00023163"/>
    </source>
</evidence>
<evidence type="ECO:0000256" key="1">
    <source>
        <dbReference type="ARBA" id="ARBA00022741"/>
    </source>
</evidence>
<dbReference type="PANTHER" id="PTHR32071">
    <property type="entry name" value="TRANSCRIPTIONAL REGULATORY PROTEIN"/>
    <property type="match status" value="1"/>
</dbReference>
<dbReference type="Gene3D" id="1.10.10.60">
    <property type="entry name" value="Homeodomain-like"/>
    <property type="match status" value="1"/>
</dbReference>
<reference evidence="7 8" key="1">
    <citation type="submission" date="2016-11" db="EMBL/GenBank/DDBJ databases">
        <authorList>
            <person name="Jaros S."/>
            <person name="Januszkiewicz K."/>
            <person name="Wedrychowicz H."/>
        </authorList>
    </citation>
    <scope>NUCLEOTIDE SEQUENCE [LARGE SCALE GENOMIC DNA]</scope>
    <source>
        <strain evidence="7 8">NF2</strain>
    </source>
</reference>
<feature type="domain" description="PAS" evidence="6">
    <location>
        <begin position="138"/>
        <end position="209"/>
    </location>
</feature>
<dbReference type="Pfam" id="PF25601">
    <property type="entry name" value="AAA_lid_14"/>
    <property type="match status" value="1"/>
</dbReference>
<dbReference type="InterPro" id="IPR025662">
    <property type="entry name" value="Sigma_54_int_dom_ATP-bd_1"/>
</dbReference>
<dbReference type="FunFam" id="3.40.50.300:FF:000006">
    <property type="entry name" value="DNA-binding transcriptional regulator NtrC"/>
    <property type="match status" value="1"/>
</dbReference>
<evidence type="ECO:0000256" key="2">
    <source>
        <dbReference type="ARBA" id="ARBA00022840"/>
    </source>
</evidence>
<dbReference type="InterPro" id="IPR009057">
    <property type="entry name" value="Homeodomain-like_sf"/>
</dbReference>
<dbReference type="PROSITE" id="PS00675">
    <property type="entry name" value="SIGMA54_INTERACT_1"/>
    <property type="match status" value="1"/>
</dbReference>
<dbReference type="GO" id="GO:0005524">
    <property type="term" value="F:ATP binding"/>
    <property type="evidence" value="ECO:0007669"/>
    <property type="project" value="UniProtKB-KW"/>
</dbReference>
<dbReference type="SUPFAM" id="SSF55785">
    <property type="entry name" value="PYP-like sensor domain (PAS domain)"/>
    <property type="match status" value="1"/>
</dbReference>
<name>A0A220MKQ9_9BACL</name>
<dbReference type="InterPro" id="IPR013767">
    <property type="entry name" value="PAS_fold"/>
</dbReference>
<evidence type="ECO:0000259" key="5">
    <source>
        <dbReference type="PROSITE" id="PS50045"/>
    </source>
</evidence>
<dbReference type="SUPFAM" id="SSF52540">
    <property type="entry name" value="P-loop containing nucleoside triphosphate hydrolases"/>
    <property type="match status" value="1"/>
</dbReference>
<evidence type="ECO:0000313" key="7">
    <source>
        <dbReference type="EMBL" id="ASJ55359.1"/>
    </source>
</evidence>
<dbReference type="SMART" id="SM00091">
    <property type="entry name" value="PAS"/>
    <property type="match status" value="1"/>
</dbReference>
<dbReference type="InterPro" id="IPR035965">
    <property type="entry name" value="PAS-like_dom_sf"/>
</dbReference>
<evidence type="ECO:0000313" key="8">
    <source>
        <dbReference type="Proteomes" id="UP000197781"/>
    </source>
</evidence>
<dbReference type="PROSITE" id="PS50112">
    <property type="entry name" value="PAS"/>
    <property type="match status" value="1"/>
</dbReference>
<protein>
    <submittedName>
        <fullName evidence="7">Sigma-54-dependent Fis family transcriptional regulator</fullName>
    </submittedName>
</protein>
<dbReference type="PRINTS" id="PR01590">
    <property type="entry name" value="HTHFIS"/>
</dbReference>
<keyword evidence="3" id="KW-0805">Transcription regulation</keyword>
<dbReference type="PROSITE" id="PS00688">
    <property type="entry name" value="SIGMA54_INTERACT_3"/>
    <property type="match status" value="1"/>
</dbReference>
<dbReference type="AlphaFoldDB" id="A0A220MKQ9"/>
<dbReference type="InterPro" id="IPR025944">
    <property type="entry name" value="Sigma_54_int_dom_CS"/>
</dbReference>
<dbReference type="InterPro" id="IPR003593">
    <property type="entry name" value="AAA+_ATPase"/>
</dbReference>
<dbReference type="KEGG" id="bfm:BP422_18475"/>
<dbReference type="CDD" id="cd00009">
    <property type="entry name" value="AAA"/>
    <property type="match status" value="1"/>
</dbReference>
<dbReference type="SMART" id="SM00382">
    <property type="entry name" value="AAA"/>
    <property type="match status" value="1"/>
</dbReference>
<dbReference type="SUPFAM" id="SSF46689">
    <property type="entry name" value="Homeodomain-like"/>
    <property type="match status" value="1"/>
</dbReference>
<dbReference type="Gene3D" id="3.30.450.20">
    <property type="entry name" value="PAS domain"/>
    <property type="match status" value="1"/>
</dbReference>
<dbReference type="Pfam" id="PF00158">
    <property type="entry name" value="Sigma54_activat"/>
    <property type="match status" value="1"/>
</dbReference>
<dbReference type="InterPro" id="IPR000014">
    <property type="entry name" value="PAS"/>
</dbReference>
<dbReference type="PANTHER" id="PTHR32071:SF57">
    <property type="entry name" value="C4-DICARBOXYLATE TRANSPORT TRANSCRIPTIONAL REGULATORY PROTEIN DCTD"/>
    <property type="match status" value="1"/>
</dbReference>
<sequence>MRKCSKFYTLERPLLKGMIGLNHKLPALTELIQTNIRIFNDQELLPPQLDETVPVFAQRKTSWHVADSSHLTANLMIDCTKAPWEPAAVTTLDSTLADAIHLLATHNYLLIEKQPGVPVGYLHRGAVIQAVFSSYEILEAYFETMIKTMDASISVIDEKARVMVWTEGAERIFSLKAKETIGRPITEFFPLEMLETLKSLQSGQSLYRHQHQPREDLVVLINTNPIYLHDKIIGAVAAETDITSQVRLNQELLNANKKVNHLQQEMAKLSPTPDPFAQIKGASLPIRHIKSMIQKLSATQATVLITGESGVGKELFAKAVHDVREGSDAPFIAINCGAISPTLFESELFGYEKGAFSGADQKGKKGMIELARGGTLFLDEVGEMPLDMQVKLLRVLQEKKYYSVGGTKQIEADFRVVAATNKNLGELVKEGKFRQDLFYRLNVVTLKIPPLRERIEDTIELAHFFLYEFSLRYNRPIHAISQNVMQNLLQYDWPGNIRELRNAIERLVVFATDGIIKEEDLPYSLQGQTKQVPIELPPDLFSLQEEIEAHERRVILRAIELENGNKQAAAKRLGISRATLYNKLGK</sequence>
<dbReference type="GO" id="GO:0006355">
    <property type="term" value="P:regulation of DNA-templated transcription"/>
    <property type="evidence" value="ECO:0007669"/>
    <property type="project" value="InterPro"/>
</dbReference>
<keyword evidence="1" id="KW-0547">Nucleotide-binding</keyword>
<dbReference type="EMBL" id="CP018145">
    <property type="protein sequence ID" value="ASJ55359.1"/>
    <property type="molecule type" value="Genomic_DNA"/>
</dbReference>
<dbReference type="PROSITE" id="PS50045">
    <property type="entry name" value="SIGMA54_INTERACT_4"/>
    <property type="match status" value="1"/>
</dbReference>
<feature type="domain" description="Sigma-54 factor interaction" evidence="5">
    <location>
        <begin position="279"/>
        <end position="509"/>
    </location>
</feature>
<keyword evidence="2" id="KW-0067">ATP-binding</keyword>
<dbReference type="CDD" id="cd00130">
    <property type="entry name" value="PAS"/>
    <property type="match status" value="1"/>
</dbReference>
<dbReference type="Pfam" id="PF02954">
    <property type="entry name" value="HTH_8"/>
    <property type="match status" value="1"/>
</dbReference>
<dbReference type="GO" id="GO:0043565">
    <property type="term" value="F:sequence-specific DNA binding"/>
    <property type="evidence" value="ECO:0007669"/>
    <property type="project" value="InterPro"/>
</dbReference>
<proteinExistence type="predicted"/>
<gene>
    <name evidence="7" type="ORF">BP422_18475</name>
</gene>
<dbReference type="InterPro" id="IPR002078">
    <property type="entry name" value="Sigma_54_int"/>
</dbReference>
<dbReference type="Gene3D" id="1.10.8.60">
    <property type="match status" value="1"/>
</dbReference>
<dbReference type="InterPro" id="IPR058031">
    <property type="entry name" value="AAA_lid_NorR"/>
</dbReference>
<evidence type="ECO:0000256" key="3">
    <source>
        <dbReference type="ARBA" id="ARBA00023015"/>
    </source>
</evidence>
<dbReference type="RefSeq" id="WP_088909033.1">
    <property type="nucleotide sequence ID" value="NZ_CP018145.1"/>
</dbReference>
<dbReference type="InterPro" id="IPR027417">
    <property type="entry name" value="P-loop_NTPase"/>
</dbReference>
<evidence type="ECO:0000259" key="6">
    <source>
        <dbReference type="PROSITE" id="PS50112"/>
    </source>
</evidence>
<accession>A0A220MKQ9</accession>
<dbReference type="NCBIfam" id="TIGR00229">
    <property type="entry name" value="sensory_box"/>
    <property type="match status" value="1"/>
</dbReference>
<organism evidence="7 8">
    <name type="scientific">Brevibacillus formosus</name>
    <dbReference type="NCBI Taxonomy" id="54913"/>
    <lineage>
        <taxon>Bacteria</taxon>
        <taxon>Bacillati</taxon>
        <taxon>Bacillota</taxon>
        <taxon>Bacilli</taxon>
        <taxon>Bacillales</taxon>
        <taxon>Paenibacillaceae</taxon>
        <taxon>Brevibacillus</taxon>
    </lineage>
</organism>
<dbReference type="InterPro" id="IPR002197">
    <property type="entry name" value="HTH_Fis"/>
</dbReference>
<dbReference type="Proteomes" id="UP000197781">
    <property type="component" value="Chromosome"/>
</dbReference>
<keyword evidence="4" id="KW-0804">Transcription</keyword>
<dbReference type="Pfam" id="PF00989">
    <property type="entry name" value="PAS"/>
    <property type="match status" value="1"/>
</dbReference>